<dbReference type="Proteomes" id="UP000266673">
    <property type="component" value="Unassembled WGS sequence"/>
</dbReference>
<dbReference type="EMBL" id="QKWP01000075">
    <property type="protein sequence ID" value="RIB28158.1"/>
    <property type="molecule type" value="Genomic_DNA"/>
</dbReference>
<evidence type="ECO:0000313" key="1">
    <source>
        <dbReference type="EMBL" id="RIB28158.1"/>
    </source>
</evidence>
<evidence type="ECO:0000313" key="2">
    <source>
        <dbReference type="Proteomes" id="UP000266673"/>
    </source>
</evidence>
<organism evidence="1 2">
    <name type="scientific">Gigaspora rosea</name>
    <dbReference type="NCBI Taxonomy" id="44941"/>
    <lineage>
        <taxon>Eukaryota</taxon>
        <taxon>Fungi</taxon>
        <taxon>Fungi incertae sedis</taxon>
        <taxon>Mucoromycota</taxon>
        <taxon>Glomeromycotina</taxon>
        <taxon>Glomeromycetes</taxon>
        <taxon>Diversisporales</taxon>
        <taxon>Gigasporaceae</taxon>
        <taxon>Gigaspora</taxon>
    </lineage>
</organism>
<proteinExistence type="predicted"/>
<gene>
    <name evidence="1" type="ORF">C2G38_2158709</name>
</gene>
<keyword evidence="2" id="KW-1185">Reference proteome</keyword>
<comment type="caution">
    <text evidence="1">The sequence shown here is derived from an EMBL/GenBank/DDBJ whole genome shotgun (WGS) entry which is preliminary data.</text>
</comment>
<name>A0A397W1S9_9GLOM</name>
<reference evidence="1 2" key="1">
    <citation type="submission" date="2018-06" db="EMBL/GenBank/DDBJ databases">
        <title>Comparative genomics reveals the genomic features of Rhizophagus irregularis, R. cerebriforme, R. diaphanum and Gigaspora rosea, and their symbiotic lifestyle signature.</title>
        <authorList>
            <person name="Morin E."/>
            <person name="San Clemente H."/>
            <person name="Chen E.C.H."/>
            <person name="De La Providencia I."/>
            <person name="Hainaut M."/>
            <person name="Kuo A."/>
            <person name="Kohler A."/>
            <person name="Murat C."/>
            <person name="Tang N."/>
            <person name="Roy S."/>
            <person name="Loubradou J."/>
            <person name="Henrissat B."/>
            <person name="Grigoriev I.V."/>
            <person name="Corradi N."/>
            <person name="Roux C."/>
            <person name="Martin F.M."/>
        </authorList>
    </citation>
    <scope>NUCLEOTIDE SEQUENCE [LARGE SCALE GENOMIC DNA]</scope>
    <source>
        <strain evidence="1 2">DAOM 194757</strain>
    </source>
</reference>
<sequence length="131" mass="15183">MVEITTGQSSFNDYKFDFDLIVMICNGLRPKFNPGIPDSYVELANQYEWLNIIENKSENESENESENKSESRIKKQFLESDETFKDLLIITEKLNNVFTSKPYFISEISTRLSKLYFSKTAGDIEIPDDIS</sequence>
<dbReference type="AlphaFoldDB" id="A0A397W1S9"/>
<protein>
    <submittedName>
        <fullName evidence="1">Uncharacterized protein</fullName>
    </submittedName>
</protein>
<dbReference type="OrthoDB" id="2432631at2759"/>
<accession>A0A397W1S9</accession>